<proteinExistence type="predicted"/>
<reference evidence="2 3" key="1">
    <citation type="submission" date="2019-08" db="EMBL/GenBank/DDBJ databases">
        <title>Hyperibacter terrae gen. nov., sp. nov. and Hyperibacter viscosus sp. nov., two new members in the family Rhodospirillaceae isolated from the rhizosphere of Hypericum perforatum.</title>
        <authorList>
            <person name="Noviana Z."/>
        </authorList>
    </citation>
    <scope>NUCLEOTIDE SEQUENCE [LARGE SCALE GENOMIC DNA]</scope>
    <source>
        <strain evidence="2 3">R5959</strain>
    </source>
</reference>
<protein>
    <recommendedName>
        <fullName evidence="4">Cobalt transporter</fullName>
    </recommendedName>
</protein>
<name>A0A5J6MTL9_9PROT</name>
<keyword evidence="1" id="KW-0472">Membrane</keyword>
<evidence type="ECO:0000313" key="2">
    <source>
        <dbReference type="EMBL" id="QEX20614.1"/>
    </source>
</evidence>
<keyword evidence="1" id="KW-1133">Transmembrane helix</keyword>
<dbReference type="InterPro" id="IPR012667">
    <property type="entry name" value="CbtB_put"/>
</dbReference>
<dbReference type="KEGG" id="hadh:FRZ61_05320"/>
<dbReference type="AlphaFoldDB" id="A0A5J6MTL9"/>
<gene>
    <name evidence="2" type="ORF">FRZ61_05320</name>
</gene>
<dbReference type="Proteomes" id="UP000325797">
    <property type="component" value="Chromosome"/>
</dbReference>
<dbReference type="OrthoDB" id="122519at2"/>
<sequence length="63" mass="6672">MSTNRHQTAAHDTTTSSVASRALPVAMAALLGVFLIFGVGFSHVSAFHNAAHDVRHSNAFPCH</sequence>
<feature type="transmembrane region" description="Helical" evidence="1">
    <location>
        <begin position="25"/>
        <end position="47"/>
    </location>
</feature>
<accession>A0A5J6MTL9</accession>
<evidence type="ECO:0008006" key="4">
    <source>
        <dbReference type="Google" id="ProtNLM"/>
    </source>
</evidence>
<keyword evidence="1" id="KW-0812">Transmembrane</keyword>
<keyword evidence="3" id="KW-1185">Reference proteome</keyword>
<organism evidence="2 3">
    <name type="scientific">Hypericibacter adhaerens</name>
    <dbReference type="NCBI Taxonomy" id="2602016"/>
    <lineage>
        <taxon>Bacteria</taxon>
        <taxon>Pseudomonadati</taxon>
        <taxon>Pseudomonadota</taxon>
        <taxon>Alphaproteobacteria</taxon>
        <taxon>Rhodospirillales</taxon>
        <taxon>Dongiaceae</taxon>
        <taxon>Hypericibacter</taxon>
    </lineage>
</organism>
<evidence type="ECO:0000313" key="3">
    <source>
        <dbReference type="Proteomes" id="UP000325797"/>
    </source>
</evidence>
<dbReference type="EMBL" id="CP042582">
    <property type="protein sequence ID" value="QEX20614.1"/>
    <property type="molecule type" value="Genomic_DNA"/>
</dbReference>
<dbReference type="Pfam" id="PF09489">
    <property type="entry name" value="CbtB"/>
    <property type="match status" value="1"/>
</dbReference>
<dbReference type="NCBIfam" id="TIGR02459">
    <property type="entry name" value="CbtB"/>
    <property type="match status" value="1"/>
</dbReference>
<evidence type="ECO:0000256" key="1">
    <source>
        <dbReference type="SAM" id="Phobius"/>
    </source>
</evidence>
<dbReference type="RefSeq" id="WP_151114847.1">
    <property type="nucleotide sequence ID" value="NZ_CP042582.1"/>
</dbReference>